<dbReference type="KEGG" id="kpin:30173228"/>
<reference evidence="1" key="3">
    <citation type="submission" date="2016-07" db="EMBL/GenBank/DDBJ databases">
        <title>Evolution of pathogenesis and genome organization in the Tremellales.</title>
        <authorList>
            <person name="Cuomo C."/>
            <person name="Litvintseva A."/>
            <person name="Heitman J."/>
            <person name="Chen Y."/>
            <person name="Sun S."/>
            <person name="Springer D."/>
            <person name="Dromer F."/>
            <person name="Young S."/>
            <person name="Zeng Q."/>
            <person name="Chapman S."/>
            <person name="Gujja S."/>
            <person name="Saif S."/>
            <person name="Birren B."/>
        </authorList>
    </citation>
    <scope>NUCLEOTIDE SEQUENCE</scope>
    <source>
        <strain evidence="1">CBS 10737</strain>
    </source>
</reference>
<reference evidence="2" key="4">
    <citation type="submission" date="2024-02" db="EMBL/GenBank/DDBJ databases">
        <title>Comparative genomics of Cryptococcus and Kwoniella reveals pathogenesis evolution and contrasting modes of karyotype evolution via chromosome fusion or intercentromeric recombination.</title>
        <authorList>
            <person name="Coelho M.A."/>
            <person name="David-Palma M."/>
            <person name="Shea T."/>
            <person name="Bowers K."/>
            <person name="McGinley-Smith S."/>
            <person name="Mohammad A.W."/>
            <person name="Gnirke A."/>
            <person name="Yurkov A.M."/>
            <person name="Nowrousian M."/>
            <person name="Sun S."/>
            <person name="Cuomo C.A."/>
            <person name="Heitman J."/>
        </authorList>
    </citation>
    <scope>NUCLEOTIDE SEQUENCE</scope>
    <source>
        <strain evidence="2">CBS 10737</strain>
    </source>
</reference>
<name>A0A1B9I147_9TREE</name>
<organism evidence="1">
    <name type="scientific">Kwoniella pini CBS 10737</name>
    <dbReference type="NCBI Taxonomy" id="1296096"/>
    <lineage>
        <taxon>Eukaryota</taxon>
        <taxon>Fungi</taxon>
        <taxon>Dikarya</taxon>
        <taxon>Basidiomycota</taxon>
        <taxon>Agaricomycotina</taxon>
        <taxon>Tremellomycetes</taxon>
        <taxon>Tremellales</taxon>
        <taxon>Cryptococcaceae</taxon>
        <taxon>Kwoniella</taxon>
    </lineage>
</organism>
<dbReference type="GeneID" id="30173228"/>
<dbReference type="EMBL" id="KI894012">
    <property type="protein sequence ID" value="OCF49171.1"/>
    <property type="molecule type" value="Genomic_DNA"/>
</dbReference>
<reference evidence="1" key="1">
    <citation type="submission" date="2013-07" db="EMBL/GenBank/DDBJ databases">
        <title>The Genome Sequence of Cryptococcus pinus CBS10737.</title>
        <authorList>
            <consortium name="The Broad Institute Genome Sequencing Platform"/>
            <person name="Cuomo C."/>
            <person name="Litvintseva A."/>
            <person name="Chen Y."/>
            <person name="Heitman J."/>
            <person name="Sun S."/>
            <person name="Springer D."/>
            <person name="Dromer F."/>
            <person name="Young S.K."/>
            <person name="Zeng Q."/>
            <person name="Gargeya S."/>
            <person name="Fitzgerald M."/>
            <person name="Abouelleil A."/>
            <person name="Alvarado L."/>
            <person name="Berlin A.M."/>
            <person name="Chapman S.B."/>
            <person name="Dewar J."/>
            <person name="Goldberg J."/>
            <person name="Griggs A."/>
            <person name="Gujja S."/>
            <person name="Hansen M."/>
            <person name="Howarth C."/>
            <person name="Imamovic A."/>
            <person name="Larimer J."/>
            <person name="McCowan C."/>
            <person name="Murphy C."/>
            <person name="Pearson M."/>
            <person name="Priest M."/>
            <person name="Roberts A."/>
            <person name="Saif S."/>
            <person name="Shea T."/>
            <person name="Sykes S."/>
            <person name="Wortman J."/>
            <person name="Nusbaum C."/>
            <person name="Birren B."/>
        </authorList>
    </citation>
    <scope>NUCLEOTIDE SEQUENCE [LARGE SCALE GENOMIC DNA]</scope>
    <source>
        <strain evidence="1">CBS 10737</strain>
    </source>
</reference>
<protein>
    <submittedName>
        <fullName evidence="1">Uncharacterized protein</fullName>
    </submittedName>
</protein>
<accession>A0A1B9I147</accession>
<reference evidence="2" key="2">
    <citation type="submission" date="2013-07" db="EMBL/GenBank/DDBJ databases">
        <authorList>
            <consortium name="The Broad Institute Genome Sequencing Platform"/>
            <person name="Cuomo C."/>
            <person name="Litvintseva A."/>
            <person name="Chen Y."/>
            <person name="Heitman J."/>
            <person name="Sun S."/>
            <person name="Springer D."/>
            <person name="Dromer F."/>
            <person name="Young S.K."/>
            <person name="Zeng Q."/>
            <person name="Gargeya S."/>
            <person name="Fitzgerald M."/>
            <person name="Abouelleil A."/>
            <person name="Alvarado L."/>
            <person name="Berlin A.M."/>
            <person name="Chapman S.B."/>
            <person name="Dewar J."/>
            <person name="Goldberg J."/>
            <person name="Griggs A."/>
            <person name="Gujja S."/>
            <person name="Hansen M."/>
            <person name="Howarth C."/>
            <person name="Imamovic A."/>
            <person name="Larimer J."/>
            <person name="McCowan C."/>
            <person name="Murphy C."/>
            <person name="Pearson M."/>
            <person name="Priest M."/>
            <person name="Roberts A."/>
            <person name="Saif S."/>
            <person name="Shea T."/>
            <person name="Sykes S."/>
            <person name="Wortman J."/>
            <person name="Nusbaum C."/>
            <person name="Birren B."/>
        </authorList>
    </citation>
    <scope>NUCLEOTIDE SEQUENCE</scope>
    <source>
        <strain evidence="2">CBS 10737</strain>
    </source>
</reference>
<dbReference type="RefSeq" id="XP_019010390.1">
    <property type="nucleotide sequence ID" value="XM_019156588.1"/>
</dbReference>
<dbReference type="Proteomes" id="UP000094020">
    <property type="component" value="Chromosome 8"/>
</dbReference>
<proteinExistence type="predicted"/>
<sequence length="518" mass="58065">MPTLLDLEDDTIRLVAHYTNKDVYIPLPSYGPYWQNFKSDINGKVSRDLLAFRATCKRIHGLAKLEGLHLDVQSFPKMMKWSTDAPREVEKAVRRLRICMPGSGGCKVITVFSTLTNFLHRFDNLEELVITDSGGCHHSYGFGGESAPREPKLPLYPFLANLRSLAVQVSCPICAQEIPEVLLPAAPKIQHLKSGVISRLPPLTSPIQVPMVFPTPTHPFDAINRIKTEWCKRNRRDELSLKTLHLIYLVPRGLQIEDQLGATTKRTLEILPHLEEFSITRFNDNYETMQSGIKLKGKNVHGHCSFSCEGPFMTGPEAISFEETLGDISFPTRLQTFDPVISISIPLTRPIIGSVASIETTRSAFFGNKQCSNDQQIKETENYEATLKNAMVAAAQILIDNIPSLTSGTFWEKGTERSKKDWNLWSWQKVMINGVSRPVIANKPDIMTKAFVSSHSFNMSRENMVGRTNLGMAMMALDYDVEGLEGEQEGEDNSDGEEDVNVELVDGAFWQIDYSVAP</sequence>
<evidence type="ECO:0000313" key="1">
    <source>
        <dbReference type="EMBL" id="OCF49171.1"/>
    </source>
</evidence>
<dbReference type="OrthoDB" id="2563829at2759"/>
<keyword evidence="3" id="KW-1185">Reference proteome</keyword>
<gene>
    <name evidence="1" type="ORF">I206_04859</name>
    <name evidence="2" type="ORF">I206_106036</name>
</gene>
<dbReference type="AlphaFoldDB" id="A0A1B9I147"/>
<evidence type="ECO:0000313" key="2">
    <source>
        <dbReference type="EMBL" id="WWC72076.1"/>
    </source>
</evidence>
<evidence type="ECO:0000313" key="3">
    <source>
        <dbReference type="Proteomes" id="UP000094020"/>
    </source>
</evidence>
<dbReference type="EMBL" id="CP144526">
    <property type="protein sequence ID" value="WWC72076.1"/>
    <property type="molecule type" value="Genomic_DNA"/>
</dbReference>